<dbReference type="Proteomes" id="UP000887159">
    <property type="component" value="Unassembled WGS sequence"/>
</dbReference>
<dbReference type="Pfam" id="PF01359">
    <property type="entry name" value="Transposase_1"/>
    <property type="match status" value="1"/>
</dbReference>
<reference evidence="2" key="1">
    <citation type="submission" date="2020-08" db="EMBL/GenBank/DDBJ databases">
        <title>Multicomponent nature underlies the extraordinary mechanical properties of spider dragline silk.</title>
        <authorList>
            <person name="Kono N."/>
            <person name="Nakamura H."/>
            <person name="Mori M."/>
            <person name="Yoshida Y."/>
            <person name="Ohtoshi R."/>
            <person name="Malay A.D."/>
            <person name="Moran D.A.P."/>
            <person name="Tomita M."/>
            <person name="Numata K."/>
            <person name="Arakawa K."/>
        </authorList>
    </citation>
    <scope>NUCLEOTIDE SEQUENCE</scope>
</reference>
<dbReference type="InterPro" id="IPR036397">
    <property type="entry name" value="RNaseH_sf"/>
</dbReference>
<organism evidence="2 3">
    <name type="scientific">Trichonephila clavipes</name>
    <name type="common">Golden silk orbweaver</name>
    <name type="synonym">Nephila clavipes</name>
    <dbReference type="NCBI Taxonomy" id="2585209"/>
    <lineage>
        <taxon>Eukaryota</taxon>
        <taxon>Metazoa</taxon>
        <taxon>Ecdysozoa</taxon>
        <taxon>Arthropoda</taxon>
        <taxon>Chelicerata</taxon>
        <taxon>Arachnida</taxon>
        <taxon>Araneae</taxon>
        <taxon>Araneomorphae</taxon>
        <taxon>Entelegynae</taxon>
        <taxon>Araneoidea</taxon>
        <taxon>Nephilidae</taxon>
        <taxon>Trichonephila</taxon>
    </lineage>
</organism>
<sequence>MGTKPYEMMKTAFGDEAMSRARVFEWYRPFKEGRQSVNSDPRCGRPSTSRNEDKIAQVKAVVRSDRRLTVREIAQKCHISVGSCDEILRNDLNMRRVSAKFVPRLLTEDQQFQRLATSFDWFQSASDDPEFMKLIITGDESWVYGYDPETKQESSQWNPPGSPRPKKARQVRSKIKVMLIVFFDADGIVHPEHAPQGQTVNKEFYLDVMRKLREAVRRKRPVLWASSRWMLHHDGAPAHTANLVQHFLTKPGTIQVAHPPYSPDMAPSDFSSFSRSRNLKRTPFSIH</sequence>
<evidence type="ECO:0000313" key="3">
    <source>
        <dbReference type="Proteomes" id="UP000887159"/>
    </source>
</evidence>
<name>A0A8X6SKR0_TRICX</name>
<dbReference type="InterPro" id="IPR001888">
    <property type="entry name" value="Transposase_1"/>
</dbReference>
<dbReference type="InterPro" id="IPR052709">
    <property type="entry name" value="Transposase-MT_Hybrid"/>
</dbReference>
<evidence type="ECO:0000313" key="2">
    <source>
        <dbReference type="EMBL" id="GFY13981.1"/>
    </source>
</evidence>
<dbReference type="GO" id="GO:0003676">
    <property type="term" value="F:nucleic acid binding"/>
    <property type="evidence" value="ECO:0007669"/>
    <property type="project" value="InterPro"/>
</dbReference>
<comment type="caution">
    <text evidence="2">The sequence shown here is derived from an EMBL/GenBank/DDBJ whole genome shotgun (WGS) entry which is preliminary data.</text>
</comment>
<proteinExistence type="predicted"/>
<protein>
    <submittedName>
        <fullName evidence="2">Mariner Mos1 transposase</fullName>
    </submittedName>
</protein>
<dbReference type="PANTHER" id="PTHR46060">
    <property type="entry name" value="MARINER MOS1 TRANSPOSASE-LIKE PROTEIN"/>
    <property type="match status" value="1"/>
</dbReference>
<dbReference type="EMBL" id="BMAU01021325">
    <property type="protein sequence ID" value="GFY13981.1"/>
    <property type="molecule type" value="Genomic_DNA"/>
</dbReference>
<dbReference type="Gene3D" id="3.30.420.10">
    <property type="entry name" value="Ribonuclease H-like superfamily/Ribonuclease H"/>
    <property type="match status" value="1"/>
</dbReference>
<keyword evidence="3" id="KW-1185">Reference proteome</keyword>
<dbReference type="AlphaFoldDB" id="A0A8X6SKR0"/>
<evidence type="ECO:0000256" key="1">
    <source>
        <dbReference type="SAM" id="MobiDB-lite"/>
    </source>
</evidence>
<gene>
    <name evidence="2" type="primary">mariner T</name>
    <name evidence="2" type="ORF">TNCV_1296421</name>
</gene>
<dbReference type="PANTHER" id="PTHR46060:SF1">
    <property type="entry name" value="MARINER MOS1 TRANSPOSASE-LIKE PROTEIN"/>
    <property type="match status" value="1"/>
</dbReference>
<feature type="region of interest" description="Disordered" evidence="1">
    <location>
        <begin position="149"/>
        <end position="169"/>
    </location>
</feature>
<accession>A0A8X6SKR0</accession>